<evidence type="ECO:0000313" key="2">
    <source>
        <dbReference type="EMBL" id="CAI9109142.1"/>
    </source>
</evidence>
<protein>
    <submittedName>
        <fullName evidence="2">OLC1v1008904C1</fullName>
    </submittedName>
</protein>
<name>A0AAV1DP72_OLDCO</name>
<organism evidence="2 3">
    <name type="scientific">Oldenlandia corymbosa var. corymbosa</name>
    <dbReference type="NCBI Taxonomy" id="529605"/>
    <lineage>
        <taxon>Eukaryota</taxon>
        <taxon>Viridiplantae</taxon>
        <taxon>Streptophyta</taxon>
        <taxon>Embryophyta</taxon>
        <taxon>Tracheophyta</taxon>
        <taxon>Spermatophyta</taxon>
        <taxon>Magnoliopsida</taxon>
        <taxon>eudicotyledons</taxon>
        <taxon>Gunneridae</taxon>
        <taxon>Pentapetalae</taxon>
        <taxon>asterids</taxon>
        <taxon>lamiids</taxon>
        <taxon>Gentianales</taxon>
        <taxon>Rubiaceae</taxon>
        <taxon>Rubioideae</taxon>
        <taxon>Spermacoceae</taxon>
        <taxon>Hedyotis-Oldenlandia complex</taxon>
        <taxon>Oldenlandia</taxon>
    </lineage>
</organism>
<dbReference type="EMBL" id="OX459123">
    <property type="protein sequence ID" value="CAI9109142.1"/>
    <property type="molecule type" value="Genomic_DNA"/>
</dbReference>
<accession>A0AAV1DP72</accession>
<dbReference type="AlphaFoldDB" id="A0AAV1DP72"/>
<evidence type="ECO:0000256" key="1">
    <source>
        <dbReference type="SAM" id="MobiDB-lite"/>
    </source>
</evidence>
<proteinExistence type="predicted"/>
<sequence length="398" mass="45187">MKAKLLICGRTKSFLHGVDYRESHELGVIADTWTSADKQKVEKYRADIKSLESFETILSYTKVQQYILPVRVEEKKDDEGLSNKVTKKRKLRRLVKVSDAGAKSKKKKPPTVEETEKPTNILMREKKLKQEIASLQLEKGLLEHEKLTHEESRKEEQALRLAREEELPMVQAMYREAETKLTEYRESYVPKSDLHEWMTAFWSRMVPTEGLASILVGISNDAKALGSHGVAVAETASFEGDALTMLPVDAGEEVSVPELAPYFIDVQVEWEEDSSEQVEVEGKDDQGLAEEGTLTHTPIEGTNESRPSHPPGQNKIEVCTEHFIAAIDLLKKRTKEAEFYSKQAAILQNILVDHEISLPILEDLDLDDEVKETAAAEEYLLRINDQDWEILDLKDKLS</sequence>
<feature type="compositionally biased region" description="Polar residues" evidence="1">
    <location>
        <begin position="295"/>
        <end position="305"/>
    </location>
</feature>
<feature type="region of interest" description="Disordered" evidence="1">
    <location>
        <begin position="295"/>
        <end position="314"/>
    </location>
</feature>
<evidence type="ECO:0000313" key="3">
    <source>
        <dbReference type="Proteomes" id="UP001161247"/>
    </source>
</evidence>
<reference evidence="2" key="1">
    <citation type="submission" date="2023-03" db="EMBL/GenBank/DDBJ databases">
        <authorList>
            <person name="Julca I."/>
        </authorList>
    </citation>
    <scope>NUCLEOTIDE SEQUENCE</scope>
</reference>
<gene>
    <name evidence="2" type="ORF">OLC1_LOCUS17093</name>
</gene>
<feature type="compositionally biased region" description="Basic and acidic residues" evidence="1">
    <location>
        <begin position="110"/>
        <end position="120"/>
    </location>
</feature>
<dbReference type="Proteomes" id="UP001161247">
    <property type="component" value="Chromosome 6"/>
</dbReference>
<feature type="region of interest" description="Disordered" evidence="1">
    <location>
        <begin position="98"/>
        <end position="120"/>
    </location>
</feature>
<keyword evidence="3" id="KW-1185">Reference proteome</keyword>